<sequence length="348" mass="38940">EFGVLDLKTRNYKKVDTGLLKHDRYGWTGAGSVYCIAFSEIKVPRILRVDIDSGKVDVIHESQKISIDSGYFSIPQKISWPTSHGDTCYGLYYKPANKDYQPPKGELPPLLVRAHGGPTGGYAPILDLKLQYFTSRGFAVLCVDYRGSTGYGKQYRHRLRNMWGVFDIDDCSSGVKHLIDIGEVDKDRICIDGRSAGGYTTLACLTFTDVFKVGVSHFGVTDLQGLMEDTHKFESRYLDNLLAPLDNGGREICKQRSPIHNIDKLNTAIAFFQGDEDKIVPPSQAEMMYNAVKSKGLPTMYVLFQGEQHGFRKAENIKASLDGEFYFFGKVLGFEPADKGIEFPIDNL</sequence>
<dbReference type="InterPro" id="IPR029058">
    <property type="entry name" value="AB_hydrolase_fold"/>
</dbReference>
<dbReference type="AlphaFoldDB" id="A0A8S3YMJ6"/>
<evidence type="ECO:0000259" key="1">
    <source>
        <dbReference type="Pfam" id="PF00326"/>
    </source>
</evidence>
<reference evidence="2" key="1">
    <citation type="submission" date="2021-04" db="EMBL/GenBank/DDBJ databases">
        <authorList>
            <consortium name="Molecular Ecology Group"/>
        </authorList>
    </citation>
    <scope>NUCLEOTIDE SEQUENCE</scope>
</reference>
<dbReference type="SUPFAM" id="SSF53474">
    <property type="entry name" value="alpha/beta-Hydrolases"/>
    <property type="match status" value="1"/>
</dbReference>
<proteinExistence type="predicted"/>
<protein>
    <recommendedName>
        <fullName evidence="1">Peptidase S9 prolyl oligopeptidase catalytic domain-containing protein</fullName>
    </recommendedName>
</protein>
<evidence type="ECO:0000313" key="3">
    <source>
        <dbReference type="Proteomes" id="UP000678393"/>
    </source>
</evidence>
<feature type="domain" description="Peptidase S9 prolyl oligopeptidase catalytic" evidence="1">
    <location>
        <begin position="127"/>
        <end position="333"/>
    </location>
</feature>
<name>A0A8S3YMJ6_9EUPU</name>
<dbReference type="Pfam" id="PF00326">
    <property type="entry name" value="Peptidase_S9"/>
    <property type="match status" value="1"/>
</dbReference>
<dbReference type="Gene3D" id="3.40.50.1820">
    <property type="entry name" value="alpha/beta hydrolase"/>
    <property type="match status" value="1"/>
</dbReference>
<accession>A0A8S3YMJ6</accession>
<feature type="non-terminal residue" evidence="2">
    <location>
        <position position="1"/>
    </location>
</feature>
<keyword evidence="3" id="KW-1185">Reference proteome</keyword>
<organism evidence="2 3">
    <name type="scientific">Candidula unifasciata</name>
    <dbReference type="NCBI Taxonomy" id="100452"/>
    <lineage>
        <taxon>Eukaryota</taxon>
        <taxon>Metazoa</taxon>
        <taxon>Spiralia</taxon>
        <taxon>Lophotrochozoa</taxon>
        <taxon>Mollusca</taxon>
        <taxon>Gastropoda</taxon>
        <taxon>Heterobranchia</taxon>
        <taxon>Euthyneura</taxon>
        <taxon>Panpulmonata</taxon>
        <taxon>Eupulmonata</taxon>
        <taxon>Stylommatophora</taxon>
        <taxon>Helicina</taxon>
        <taxon>Helicoidea</taxon>
        <taxon>Geomitridae</taxon>
        <taxon>Candidula</taxon>
    </lineage>
</organism>
<dbReference type="GO" id="GO:0008236">
    <property type="term" value="F:serine-type peptidase activity"/>
    <property type="evidence" value="ECO:0007669"/>
    <property type="project" value="InterPro"/>
</dbReference>
<dbReference type="PANTHER" id="PTHR43056:SF5">
    <property type="entry name" value="PEPTIDASE S9 PROLYL OLIGOPEPTIDASE CATALYTIC DOMAIN-CONTAINING PROTEIN"/>
    <property type="match status" value="1"/>
</dbReference>
<dbReference type="InterPro" id="IPR050585">
    <property type="entry name" value="Xaa-Pro_dipeptidyl-ppase/CocE"/>
</dbReference>
<dbReference type="GO" id="GO:0006508">
    <property type="term" value="P:proteolysis"/>
    <property type="evidence" value="ECO:0007669"/>
    <property type="project" value="InterPro"/>
</dbReference>
<comment type="caution">
    <text evidence="2">The sequence shown here is derived from an EMBL/GenBank/DDBJ whole genome shotgun (WGS) entry which is preliminary data.</text>
</comment>
<gene>
    <name evidence="2" type="ORF">CUNI_LOCUS2283</name>
</gene>
<dbReference type="Proteomes" id="UP000678393">
    <property type="component" value="Unassembled WGS sequence"/>
</dbReference>
<dbReference type="EMBL" id="CAJHNH020000291">
    <property type="protein sequence ID" value="CAG5116725.1"/>
    <property type="molecule type" value="Genomic_DNA"/>
</dbReference>
<dbReference type="InterPro" id="IPR001375">
    <property type="entry name" value="Peptidase_S9_cat"/>
</dbReference>
<dbReference type="PANTHER" id="PTHR43056">
    <property type="entry name" value="PEPTIDASE S9 PROLYL OLIGOPEPTIDASE"/>
    <property type="match status" value="1"/>
</dbReference>
<evidence type="ECO:0000313" key="2">
    <source>
        <dbReference type="EMBL" id="CAG5116725.1"/>
    </source>
</evidence>
<dbReference type="OrthoDB" id="416344at2759"/>